<dbReference type="AlphaFoldDB" id="A0A0F9T1H8"/>
<evidence type="ECO:0000313" key="1">
    <source>
        <dbReference type="EMBL" id="KKN68667.1"/>
    </source>
</evidence>
<dbReference type="EMBL" id="LAZR01000442">
    <property type="protein sequence ID" value="KKN68667.1"/>
    <property type="molecule type" value="Genomic_DNA"/>
</dbReference>
<reference evidence="1" key="1">
    <citation type="journal article" date="2015" name="Nature">
        <title>Complex archaea that bridge the gap between prokaryotes and eukaryotes.</title>
        <authorList>
            <person name="Spang A."/>
            <person name="Saw J.H."/>
            <person name="Jorgensen S.L."/>
            <person name="Zaremba-Niedzwiedzka K."/>
            <person name="Martijn J."/>
            <person name="Lind A.E."/>
            <person name="van Eijk R."/>
            <person name="Schleper C."/>
            <person name="Guy L."/>
            <person name="Ettema T.J."/>
        </authorList>
    </citation>
    <scope>NUCLEOTIDE SEQUENCE</scope>
</reference>
<evidence type="ECO:0008006" key="2">
    <source>
        <dbReference type="Google" id="ProtNLM"/>
    </source>
</evidence>
<protein>
    <recommendedName>
        <fullName evidence="2">Cohesin domain-containing protein</fullName>
    </recommendedName>
</protein>
<name>A0A0F9T1H8_9ZZZZ</name>
<proteinExistence type="predicted"/>
<organism evidence="1">
    <name type="scientific">marine sediment metagenome</name>
    <dbReference type="NCBI Taxonomy" id="412755"/>
    <lineage>
        <taxon>unclassified sequences</taxon>
        <taxon>metagenomes</taxon>
        <taxon>ecological metagenomes</taxon>
    </lineage>
</organism>
<gene>
    <name evidence="1" type="ORF">LCGC14_0448580</name>
</gene>
<sequence>MAKTPAGRTQGVHQADGGFQTDEGVIPVVQERVISFDDDGAAGAAGVLTMVPVAIPAGATILDIRVHTIDLFNAGTSAALIVGDTEDPNGFYDAVDLKATDLVAEEELNFADSLEIGVYLTGQKRDAYRAAATNITATITLVGTAATTGELRIIVIYANPVDFVKTSTFVAA</sequence>
<accession>A0A0F9T1H8</accession>
<comment type="caution">
    <text evidence="1">The sequence shown here is derived from an EMBL/GenBank/DDBJ whole genome shotgun (WGS) entry which is preliminary data.</text>
</comment>